<feature type="domain" description="MULE transposase" evidence="3">
    <location>
        <begin position="102"/>
        <end position="193"/>
    </location>
</feature>
<dbReference type="Proteomes" id="UP000479710">
    <property type="component" value="Unassembled WGS sequence"/>
</dbReference>
<accession>A0A6G1D2D1</accession>
<dbReference type="AlphaFoldDB" id="A0A6G1D2D1"/>
<evidence type="ECO:0000259" key="3">
    <source>
        <dbReference type="Pfam" id="PF10551"/>
    </source>
</evidence>
<evidence type="ECO:0000256" key="1">
    <source>
        <dbReference type="RuleBase" id="RU367018"/>
    </source>
</evidence>
<comment type="caution">
    <text evidence="4">The sequence shown here is derived from an EMBL/GenBank/DDBJ whole genome shotgun (WGS) entry which is preliminary data.</text>
</comment>
<dbReference type="InterPro" id="IPR018289">
    <property type="entry name" value="MULE_transposase_dom"/>
</dbReference>
<keyword evidence="1" id="KW-0539">Nucleus</keyword>
<protein>
    <recommendedName>
        <fullName evidence="1">Protein FAR1-RELATED SEQUENCE</fullName>
    </recommendedName>
</protein>
<evidence type="ECO:0000256" key="2">
    <source>
        <dbReference type="SAM" id="MobiDB-lite"/>
    </source>
</evidence>
<feature type="compositionally biased region" description="Basic and acidic residues" evidence="2">
    <location>
        <begin position="34"/>
        <end position="44"/>
    </location>
</feature>
<proteinExistence type="inferred from homology"/>
<organism evidence="4 5">
    <name type="scientific">Oryza meyeriana var. granulata</name>
    <dbReference type="NCBI Taxonomy" id="110450"/>
    <lineage>
        <taxon>Eukaryota</taxon>
        <taxon>Viridiplantae</taxon>
        <taxon>Streptophyta</taxon>
        <taxon>Embryophyta</taxon>
        <taxon>Tracheophyta</taxon>
        <taxon>Spermatophyta</taxon>
        <taxon>Magnoliopsida</taxon>
        <taxon>Liliopsida</taxon>
        <taxon>Poales</taxon>
        <taxon>Poaceae</taxon>
        <taxon>BOP clade</taxon>
        <taxon>Oryzoideae</taxon>
        <taxon>Oryzeae</taxon>
        <taxon>Oryzinae</taxon>
        <taxon>Oryza</taxon>
        <taxon>Oryza meyeriana</taxon>
    </lineage>
</organism>
<comment type="function">
    <text evidence="1">Putative transcription activator involved in regulating light control of development.</text>
</comment>
<dbReference type="PANTHER" id="PTHR31669:SF298">
    <property type="entry name" value="PROTEIN FAR1-RELATED SEQUENCE"/>
    <property type="match status" value="1"/>
</dbReference>
<reference evidence="4 5" key="1">
    <citation type="submission" date="2019-11" db="EMBL/GenBank/DDBJ databases">
        <title>Whole genome sequence of Oryza granulata.</title>
        <authorList>
            <person name="Li W."/>
        </authorList>
    </citation>
    <scope>NUCLEOTIDE SEQUENCE [LARGE SCALE GENOMIC DNA]</scope>
    <source>
        <strain evidence="5">cv. Menghai</strain>
        <tissue evidence="4">Leaf</tissue>
    </source>
</reference>
<evidence type="ECO:0000313" key="5">
    <source>
        <dbReference type="Proteomes" id="UP000479710"/>
    </source>
</evidence>
<keyword evidence="1" id="KW-0863">Zinc-finger</keyword>
<gene>
    <name evidence="4" type="ORF">E2562_013243</name>
</gene>
<dbReference type="OrthoDB" id="615230at2759"/>
<keyword evidence="1" id="KW-0479">Metal-binding</keyword>
<dbReference type="InterPro" id="IPR031052">
    <property type="entry name" value="FHY3/FAR1"/>
</dbReference>
<dbReference type="EMBL" id="SPHZ02000007">
    <property type="protein sequence ID" value="KAF0906848.1"/>
    <property type="molecule type" value="Genomic_DNA"/>
</dbReference>
<name>A0A6G1D2D1_9ORYZ</name>
<keyword evidence="1" id="KW-0862">Zinc</keyword>
<feature type="region of interest" description="Disordered" evidence="2">
    <location>
        <begin position="19"/>
        <end position="50"/>
    </location>
</feature>
<dbReference type="GO" id="GO:0005634">
    <property type="term" value="C:nucleus"/>
    <property type="evidence" value="ECO:0007669"/>
    <property type="project" value="UniProtKB-SubCell"/>
</dbReference>
<keyword evidence="5" id="KW-1185">Reference proteome</keyword>
<dbReference type="GO" id="GO:0008270">
    <property type="term" value="F:zinc ion binding"/>
    <property type="evidence" value="ECO:0007669"/>
    <property type="project" value="UniProtKB-UniRule"/>
</dbReference>
<evidence type="ECO:0000313" key="4">
    <source>
        <dbReference type="EMBL" id="KAF0906848.1"/>
    </source>
</evidence>
<dbReference type="GO" id="GO:0006355">
    <property type="term" value="P:regulation of DNA-templated transcription"/>
    <property type="evidence" value="ECO:0007669"/>
    <property type="project" value="UniProtKB-UniRule"/>
</dbReference>
<sequence>MSPLNRSVSISSPYLFLLSPPPPPMTSPSSTSSAHDEVQRHDEMPLMESEEASEVLQELRRMEDEDPDGFYDYKVGADGRLEGIFWASSALGWDYVTNGGGVVVDTTFRTNRCGAPFVPFLGLNHHRRPIVFGCGVVADQSIDSFVWLLRAFMQSIQDDVPKSIITDGGDAVVAAVKAVFPQSNHRVCTSHVEQAIREHLLHGSAQDDFRSLMRDACSPAAFDERWSGFLAKHRTAENEGWLATMHRRRELWAAAFTCHKFFLGMASDQRTECLATGLHTGLADDMSLLDLFWHTDDWTYRMRDDGAELDLAVSMSRLPLTTKHRYLEANAARRFTPANFYLLREEIEKMDGFVAVDTLPTISSPDEKIYLLDSKQERCGGGAPFVVQWCTNRPGVDGKLAVTLGSHSTHDAVIFTSPPYP</sequence>
<comment type="similarity">
    <text evidence="1">Belongs to the FHY3/FAR1 family.</text>
</comment>
<comment type="subcellular location">
    <subcellularLocation>
        <location evidence="1">Nucleus</location>
    </subcellularLocation>
</comment>
<dbReference type="Pfam" id="PF10551">
    <property type="entry name" value="MULE"/>
    <property type="match status" value="1"/>
</dbReference>
<dbReference type="PANTHER" id="PTHR31669">
    <property type="entry name" value="PROTEIN FAR1-RELATED SEQUENCE 10-RELATED"/>
    <property type="match status" value="1"/>
</dbReference>